<feature type="compositionally biased region" description="Basic residues" evidence="1">
    <location>
        <begin position="265"/>
        <end position="277"/>
    </location>
</feature>
<dbReference type="OrthoDB" id="10654413at2759"/>
<feature type="region of interest" description="Disordered" evidence="1">
    <location>
        <begin position="153"/>
        <end position="176"/>
    </location>
</feature>
<dbReference type="EMBL" id="LKCN02000001">
    <property type="protein sequence ID" value="RCI16502.1"/>
    <property type="molecule type" value="Genomic_DNA"/>
</dbReference>
<evidence type="ECO:0000256" key="1">
    <source>
        <dbReference type="SAM" id="MobiDB-lite"/>
    </source>
</evidence>
<feature type="region of interest" description="Disordered" evidence="1">
    <location>
        <begin position="262"/>
        <end position="298"/>
    </location>
</feature>
<evidence type="ECO:0000313" key="3">
    <source>
        <dbReference type="Proteomes" id="UP000253664"/>
    </source>
</evidence>
<keyword evidence="3" id="KW-1185">Reference proteome</keyword>
<organism evidence="2 3">
    <name type="scientific">Ophiocordyceps polyrhachis-furcata BCC 54312</name>
    <dbReference type="NCBI Taxonomy" id="1330021"/>
    <lineage>
        <taxon>Eukaryota</taxon>
        <taxon>Fungi</taxon>
        <taxon>Dikarya</taxon>
        <taxon>Ascomycota</taxon>
        <taxon>Pezizomycotina</taxon>
        <taxon>Sordariomycetes</taxon>
        <taxon>Hypocreomycetidae</taxon>
        <taxon>Hypocreales</taxon>
        <taxon>Ophiocordycipitaceae</taxon>
        <taxon>Ophiocordyceps</taxon>
    </lineage>
</organism>
<name>A0A367LQJ3_9HYPO</name>
<dbReference type="AlphaFoldDB" id="A0A367LQJ3"/>
<reference evidence="2 3" key="1">
    <citation type="journal article" date="2015" name="BMC Genomics">
        <title>Insights from the genome of Ophiocordyceps polyrhachis-furcata to pathogenicity and host specificity in insect fungi.</title>
        <authorList>
            <person name="Wichadakul D."/>
            <person name="Kobmoo N."/>
            <person name="Ingsriswang S."/>
            <person name="Tangphatsornruang S."/>
            <person name="Chantasingh D."/>
            <person name="Luangsa-ard J.J."/>
            <person name="Eurwilaichitr L."/>
        </authorList>
    </citation>
    <scope>NUCLEOTIDE SEQUENCE [LARGE SCALE GENOMIC DNA]</scope>
    <source>
        <strain evidence="2 3">BCC 54312</strain>
    </source>
</reference>
<comment type="caution">
    <text evidence="2">The sequence shown here is derived from an EMBL/GenBank/DDBJ whole genome shotgun (WGS) entry which is preliminary data.</text>
</comment>
<gene>
    <name evidence="2" type="ORF">L249_2270</name>
</gene>
<feature type="compositionally biased region" description="Basic and acidic residues" evidence="1">
    <location>
        <begin position="153"/>
        <end position="163"/>
    </location>
</feature>
<protein>
    <submittedName>
        <fullName evidence="2">Uncharacterized protein</fullName>
    </submittedName>
</protein>
<dbReference type="Proteomes" id="UP000253664">
    <property type="component" value="Unassembled WGS sequence"/>
</dbReference>
<accession>A0A367LQJ3</accession>
<evidence type="ECO:0000313" key="2">
    <source>
        <dbReference type="EMBL" id="RCI16502.1"/>
    </source>
</evidence>
<sequence length="298" mass="32545">MHVCTYLGRYGDDPTAAPDYPDERKSLGRSNFFFSFQPPSLYLFLHASLNIIEKKENMVTNVLRSSGAFCCHCFHVLPPPQVQLGENVMIAELSAPRPVNGLVQACHPGKTADCSAGAMCSSRKGKGEKKKQIQHMFPVYDSNATHPAIGVQKDERENEDRVGTGKTPSKVSQTREREQEVVIEVAAAAAAWARPSCHKLLGPCCQDEIMMSVRRGKESSDHDSPEEELWYDKAVSGTAAEAGAVDEANKVIDTGALGRGVTRGKTLRKSAQRRSWPRSRWGQCQWPGSVPKGGGGFG</sequence>
<proteinExistence type="predicted"/>